<feature type="non-terminal residue" evidence="2">
    <location>
        <position position="41"/>
    </location>
</feature>
<dbReference type="Pfam" id="PF00900">
    <property type="entry name" value="Ribosomal_S4e"/>
    <property type="match status" value="1"/>
</dbReference>
<protein>
    <submittedName>
        <fullName evidence="2">42023_t:CDS:1</fullName>
    </submittedName>
</protein>
<evidence type="ECO:0000313" key="3">
    <source>
        <dbReference type="Proteomes" id="UP000789901"/>
    </source>
</evidence>
<accession>A0ABN7XTR3</accession>
<evidence type="ECO:0000259" key="1">
    <source>
        <dbReference type="Pfam" id="PF00900"/>
    </source>
</evidence>
<comment type="caution">
    <text evidence="2">The sequence shown here is derived from an EMBL/GenBank/DDBJ whole genome shotgun (WGS) entry which is preliminary data.</text>
</comment>
<reference evidence="2 3" key="1">
    <citation type="submission" date="2021-06" db="EMBL/GenBank/DDBJ databases">
        <authorList>
            <person name="Kallberg Y."/>
            <person name="Tangrot J."/>
            <person name="Rosling A."/>
        </authorList>
    </citation>
    <scope>NUCLEOTIDE SEQUENCE [LARGE SCALE GENOMIC DNA]</scope>
    <source>
        <strain evidence="2 3">120-4 pot B 10/14</strain>
    </source>
</reference>
<feature type="domain" description="Small ribosomal subunit protein eS4 central region" evidence="1">
    <location>
        <begin position="1"/>
        <end position="41"/>
    </location>
</feature>
<dbReference type="Proteomes" id="UP000789901">
    <property type="component" value="Unassembled WGS sequence"/>
</dbReference>
<dbReference type="EMBL" id="CAJVQB010169285">
    <property type="protein sequence ID" value="CAG8857309.1"/>
    <property type="molecule type" value="Genomic_DNA"/>
</dbReference>
<keyword evidence="3" id="KW-1185">Reference proteome</keyword>
<feature type="non-terminal residue" evidence="2">
    <location>
        <position position="1"/>
    </location>
</feature>
<proteinExistence type="predicted"/>
<sequence>DTNGQFTIYKITADKATYKLAKVKRVQFGANGILYLVIDDG</sequence>
<gene>
    <name evidence="2" type="ORF">GMARGA_LOCUS46130</name>
</gene>
<evidence type="ECO:0000313" key="2">
    <source>
        <dbReference type="EMBL" id="CAG8857309.1"/>
    </source>
</evidence>
<organism evidence="2 3">
    <name type="scientific">Gigaspora margarita</name>
    <dbReference type="NCBI Taxonomy" id="4874"/>
    <lineage>
        <taxon>Eukaryota</taxon>
        <taxon>Fungi</taxon>
        <taxon>Fungi incertae sedis</taxon>
        <taxon>Mucoromycota</taxon>
        <taxon>Glomeromycotina</taxon>
        <taxon>Glomeromycetes</taxon>
        <taxon>Diversisporales</taxon>
        <taxon>Gigasporaceae</taxon>
        <taxon>Gigaspora</taxon>
    </lineage>
</organism>
<dbReference type="Gene3D" id="2.40.50.740">
    <property type="match status" value="1"/>
</dbReference>
<name>A0ABN7XTR3_GIGMA</name>
<dbReference type="InterPro" id="IPR038237">
    <property type="entry name" value="Ribosomal_eS4_central_sf"/>
</dbReference>
<dbReference type="InterPro" id="IPR013845">
    <property type="entry name" value="Ribosomal_eS4_central_region"/>
</dbReference>